<dbReference type="RefSeq" id="WP_160763414.1">
    <property type="nucleotide sequence ID" value="NZ_WUPT01000001.1"/>
</dbReference>
<feature type="binding site" evidence="5">
    <location>
        <begin position="117"/>
        <end position="121"/>
    </location>
    <ligand>
        <name>S-adenosyl-L-methionine</name>
        <dbReference type="ChEBI" id="CHEBI:59789"/>
    </ligand>
</feature>
<protein>
    <recommendedName>
        <fullName evidence="5">Release factor glutamine methyltransferase</fullName>
        <shortName evidence="5">RF MTase</shortName>
        <ecNumber evidence="5">2.1.1.297</ecNumber>
    </recommendedName>
    <alternativeName>
        <fullName evidence="5">N5-glutamine methyltransferase PrmC</fullName>
    </alternativeName>
    <alternativeName>
        <fullName evidence="5">Protein-(glutamine-N5) MTase PrmC</fullName>
    </alternativeName>
    <alternativeName>
        <fullName evidence="5">Protein-glutamine N-methyltransferase PrmC</fullName>
    </alternativeName>
</protein>
<comment type="similarity">
    <text evidence="5">Belongs to the protein N5-glutamine methyltransferase family. PrmC subfamily.</text>
</comment>
<comment type="caution">
    <text evidence="8">The sequence shown here is derived from an EMBL/GenBank/DDBJ whole genome shotgun (WGS) entry which is preliminary data.</text>
</comment>
<dbReference type="InterPro" id="IPR019874">
    <property type="entry name" value="RF_methyltr_PrmC"/>
</dbReference>
<feature type="binding site" evidence="5">
    <location>
        <position position="169"/>
    </location>
    <ligand>
        <name>S-adenosyl-L-methionine</name>
        <dbReference type="ChEBI" id="CHEBI:59789"/>
    </ligand>
</feature>
<dbReference type="Pfam" id="PF05175">
    <property type="entry name" value="MTS"/>
    <property type="match status" value="1"/>
</dbReference>
<evidence type="ECO:0000256" key="2">
    <source>
        <dbReference type="ARBA" id="ARBA00022679"/>
    </source>
</evidence>
<dbReference type="Gene3D" id="1.10.8.10">
    <property type="entry name" value="DNA helicase RuvA subunit, C-terminal domain"/>
    <property type="match status" value="1"/>
</dbReference>
<evidence type="ECO:0000256" key="5">
    <source>
        <dbReference type="HAMAP-Rule" id="MF_02126"/>
    </source>
</evidence>
<dbReference type="InterPro" id="IPR040758">
    <property type="entry name" value="PrmC_N"/>
</dbReference>
<keyword evidence="9" id="KW-1185">Reference proteome</keyword>
<keyword evidence="2 5" id="KW-0808">Transferase</keyword>
<dbReference type="GO" id="GO:0102559">
    <property type="term" value="F:peptide chain release factor N(5)-glutamine methyltransferase activity"/>
    <property type="evidence" value="ECO:0007669"/>
    <property type="project" value="UniProtKB-EC"/>
</dbReference>
<keyword evidence="1 5" id="KW-0489">Methyltransferase</keyword>
<evidence type="ECO:0000256" key="1">
    <source>
        <dbReference type="ARBA" id="ARBA00022603"/>
    </source>
</evidence>
<gene>
    <name evidence="5 8" type="primary">prmC</name>
    <name evidence="8" type="ORF">GQ651_06770</name>
</gene>
<accession>A0A7C9IS22</accession>
<feature type="domain" description="Release factor glutamine methyltransferase N-terminal" evidence="7">
    <location>
        <begin position="8"/>
        <end position="76"/>
    </location>
</feature>
<reference evidence="8 9" key="1">
    <citation type="submission" date="2019-12" db="EMBL/GenBank/DDBJ databases">
        <authorList>
            <person name="Lee S.D."/>
        </authorList>
    </citation>
    <scope>NUCLEOTIDE SEQUENCE [LARGE SCALE GENOMIC DNA]</scope>
    <source>
        <strain evidence="8 9">GH1-50</strain>
    </source>
</reference>
<evidence type="ECO:0000259" key="6">
    <source>
        <dbReference type="Pfam" id="PF05175"/>
    </source>
</evidence>
<dbReference type="NCBIfam" id="TIGR03534">
    <property type="entry name" value="RF_mod_PrmC"/>
    <property type="match status" value="1"/>
</dbReference>
<dbReference type="SUPFAM" id="SSF53335">
    <property type="entry name" value="S-adenosyl-L-methionine-dependent methyltransferases"/>
    <property type="match status" value="1"/>
</dbReference>
<feature type="binding site" evidence="5">
    <location>
        <position position="140"/>
    </location>
    <ligand>
        <name>S-adenosyl-L-methionine</name>
        <dbReference type="ChEBI" id="CHEBI:59789"/>
    </ligand>
</feature>
<dbReference type="CDD" id="cd02440">
    <property type="entry name" value="AdoMet_MTases"/>
    <property type="match status" value="1"/>
</dbReference>
<feature type="binding site" evidence="5">
    <location>
        <begin position="183"/>
        <end position="186"/>
    </location>
    <ligand>
        <name>substrate</name>
    </ligand>
</feature>
<dbReference type="EMBL" id="WUPT01000001">
    <property type="protein sequence ID" value="MXQ07545.1"/>
    <property type="molecule type" value="Genomic_DNA"/>
</dbReference>
<dbReference type="PANTHER" id="PTHR18895:SF74">
    <property type="entry name" value="MTRF1L RELEASE FACTOR GLUTAMINE METHYLTRANSFERASE"/>
    <property type="match status" value="1"/>
</dbReference>
<comment type="catalytic activity">
    <reaction evidence="4 5">
        <text>L-glutaminyl-[peptide chain release factor] + S-adenosyl-L-methionine = N(5)-methyl-L-glutaminyl-[peptide chain release factor] + S-adenosyl-L-homocysteine + H(+)</text>
        <dbReference type="Rhea" id="RHEA:42896"/>
        <dbReference type="Rhea" id="RHEA-COMP:10271"/>
        <dbReference type="Rhea" id="RHEA-COMP:10272"/>
        <dbReference type="ChEBI" id="CHEBI:15378"/>
        <dbReference type="ChEBI" id="CHEBI:30011"/>
        <dbReference type="ChEBI" id="CHEBI:57856"/>
        <dbReference type="ChEBI" id="CHEBI:59789"/>
        <dbReference type="ChEBI" id="CHEBI:61891"/>
        <dbReference type="EC" id="2.1.1.297"/>
    </reaction>
</comment>
<organism evidence="8 9">
    <name type="scientific">Kangsaoukella pontilimi</name>
    <dbReference type="NCBI Taxonomy" id="2691042"/>
    <lineage>
        <taxon>Bacteria</taxon>
        <taxon>Pseudomonadati</taxon>
        <taxon>Pseudomonadota</taxon>
        <taxon>Alphaproteobacteria</taxon>
        <taxon>Rhodobacterales</taxon>
        <taxon>Paracoccaceae</taxon>
        <taxon>Kangsaoukella</taxon>
    </lineage>
</organism>
<dbReference type="Proteomes" id="UP000480350">
    <property type="component" value="Unassembled WGS sequence"/>
</dbReference>
<name>A0A7C9IS22_9RHOB</name>
<dbReference type="InterPro" id="IPR050320">
    <property type="entry name" value="N5-glutamine_MTase"/>
</dbReference>
<dbReference type="HAMAP" id="MF_02126">
    <property type="entry name" value="RF_methyltr_PrmC"/>
    <property type="match status" value="1"/>
</dbReference>
<keyword evidence="3 5" id="KW-0949">S-adenosyl-L-methionine</keyword>
<proteinExistence type="inferred from homology"/>
<evidence type="ECO:0000256" key="4">
    <source>
        <dbReference type="ARBA" id="ARBA00048391"/>
    </source>
</evidence>
<evidence type="ECO:0000259" key="7">
    <source>
        <dbReference type="Pfam" id="PF17827"/>
    </source>
</evidence>
<dbReference type="PANTHER" id="PTHR18895">
    <property type="entry name" value="HEMK METHYLTRANSFERASE"/>
    <property type="match status" value="1"/>
</dbReference>
<evidence type="ECO:0000256" key="3">
    <source>
        <dbReference type="ARBA" id="ARBA00022691"/>
    </source>
</evidence>
<dbReference type="Pfam" id="PF17827">
    <property type="entry name" value="PrmC_N"/>
    <property type="match status" value="1"/>
</dbReference>
<dbReference type="Gene3D" id="3.40.50.150">
    <property type="entry name" value="Vaccinia Virus protein VP39"/>
    <property type="match status" value="1"/>
</dbReference>
<dbReference type="NCBIfam" id="TIGR00536">
    <property type="entry name" value="hemK_fam"/>
    <property type="match status" value="1"/>
</dbReference>
<reference evidence="8 9" key="2">
    <citation type="submission" date="2020-03" db="EMBL/GenBank/DDBJ databases">
        <title>Kangsaoukella pontilimi gen. nov., sp. nov., a new member of the family Rhodobacteraceae isolated from a tidal mudflat.</title>
        <authorList>
            <person name="Kim I.S."/>
        </authorList>
    </citation>
    <scope>NUCLEOTIDE SEQUENCE [LARGE SCALE GENOMIC DNA]</scope>
    <source>
        <strain evidence="8 9">GH1-50</strain>
    </source>
</reference>
<dbReference type="GO" id="GO:0003676">
    <property type="term" value="F:nucleic acid binding"/>
    <property type="evidence" value="ECO:0007669"/>
    <property type="project" value="InterPro"/>
</dbReference>
<evidence type="ECO:0000313" key="8">
    <source>
        <dbReference type="EMBL" id="MXQ07545.1"/>
    </source>
</evidence>
<comment type="function">
    <text evidence="5">Methylates the class 1 translation termination release factors RF1/PrfA and RF2/PrfB on the glutamine residue of the universally conserved GGQ motif.</text>
</comment>
<dbReference type="PROSITE" id="PS00092">
    <property type="entry name" value="N6_MTASE"/>
    <property type="match status" value="1"/>
</dbReference>
<feature type="domain" description="Methyltransferase small" evidence="6">
    <location>
        <begin position="98"/>
        <end position="212"/>
    </location>
</feature>
<dbReference type="InterPro" id="IPR004556">
    <property type="entry name" value="HemK-like"/>
</dbReference>
<dbReference type="AlphaFoldDB" id="A0A7C9IS22"/>
<dbReference type="GO" id="GO:0032259">
    <property type="term" value="P:methylation"/>
    <property type="evidence" value="ECO:0007669"/>
    <property type="project" value="UniProtKB-KW"/>
</dbReference>
<dbReference type="EC" id="2.1.1.297" evidence="5"/>
<sequence length="278" mass="29565">MARLSEVWLEGVARLEAAGIESARRDAQLLLAEAFGIPRDRISLSMHDEADPEGTARFWPLIDARAARRPVSRILGRRAFYAHEFMVTDATLDPRPETELLVELAIATRPRRVLDLGTGTGCILISILAALPEARGVGTDISPEAVLVAGENAAAIGVADRIVLPISDWFDDVGSRYDLIVSNPPYIAVSEMEGLSPEVRLHDPTDALTDGGDGLAAYRKITAAAPGHLTPGGALMVEIGPTQGRAVAALFSAAGLEDVEVHPDLDGRDRVVSGQKPA</sequence>
<dbReference type="InterPro" id="IPR002052">
    <property type="entry name" value="DNA_methylase_N6_adenine_CS"/>
</dbReference>
<dbReference type="InterPro" id="IPR007848">
    <property type="entry name" value="Small_mtfrase_dom"/>
</dbReference>
<evidence type="ECO:0000313" key="9">
    <source>
        <dbReference type="Proteomes" id="UP000480350"/>
    </source>
</evidence>
<feature type="binding site" evidence="5">
    <location>
        <position position="183"/>
    </location>
    <ligand>
        <name>S-adenosyl-L-methionine</name>
        <dbReference type="ChEBI" id="CHEBI:59789"/>
    </ligand>
</feature>
<dbReference type="InterPro" id="IPR029063">
    <property type="entry name" value="SAM-dependent_MTases_sf"/>
</dbReference>